<dbReference type="GO" id="GO:0015031">
    <property type="term" value="P:protein transport"/>
    <property type="evidence" value="ECO:0007669"/>
    <property type="project" value="UniProtKB-KW"/>
</dbReference>
<dbReference type="AlphaFoldDB" id="A0A2T7UW00"/>
<evidence type="ECO:0000256" key="3">
    <source>
        <dbReference type="ARBA" id="ARBA00022475"/>
    </source>
</evidence>
<keyword evidence="5 8" id="KW-1133">Transmembrane helix</keyword>
<evidence type="ECO:0008006" key="11">
    <source>
        <dbReference type="Google" id="ProtNLM"/>
    </source>
</evidence>
<proteinExistence type="inferred from homology"/>
<keyword evidence="10" id="KW-1185">Reference proteome</keyword>
<evidence type="ECO:0000256" key="2">
    <source>
        <dbReference type="ARBA" id="ARBA00005811"/>
    </source>
</evidence>
<reference evidence="9 10" key="1">
    <citation type="journal article" date="2011" name="Syst. Appl. Microbiol.">
        <title>Defluviimonas denitrificans gen. nov., sp. nov., and Pararhodobacter aggregans gen. nov., sp. nov., non-phototrophic Rhodobacteraceae from the biofilter of a marine aquaculture.</title>
        <authorList>
            <person name="Foesel B.U."/>
            <person name="Drake H.L."/>
            <person name="Schramm A."/>
        </authorList>
    </citation>
    <scope>NUCLEOTIDE SEQUENCE [LARGE SCALE GENOMIC DNA]</scope>
    <source>
        <strain evidence="9 10">D1-19</strain>
    </source>
</reference>
<sequence>MPAPRRRGLSLTSLIDVIFLLLLFFMLTSTFTKLGELELTAAPQGAGSAETPPAFVQLGAESLRLNARDIPLEDLRAALTELAGPEGTALIALAEGVEAQRLVDILAALRGAPFAVRVLG</sequence>
<accession>A0A2T7UW00</accession>
<evidence type="ECO:0000256" key="1">
    <source>
        <dbReference type="ARBA" id="ARBA00004162"/>
    </source>
</evidence>
<evidence type="ECO:0000256" key="7">
    <source>
        <dbReference type="RuleBase" id="RU003879"/>
    </source>
</evidence>
<dbReference type="OrthoDB" id="7727005at2"/>
<evidence type="ECO:0000256" key="8">
    <source>
        <dbReference type="SAM" id="Phobius"/>
    </source>
</evidence>
<feature type="transmembrane region" description="Helical" evidence="8">
    <location>
        <begin position="9"/>
        <end position="27"/>
    </location>
</feature>
<comment type="caution">
    <text evidence="9">The sequence shown here is derived from an EMBL/GenBank/DDBJ whole genome shotgun (WGS) entry which is preliminary data.</text>
</comment>
<dbReference type="GO" id="GO:0022857">
    <property type="term" value="F:transmembrane transporter activity"/>
    <property type="evidence" value="ECO:0007669"/>
    <property type="project" value="InterPro"/>
</dbReference>
<evidence type="ECO:0000313" key="9">
    <source>
        <dbReference type="EMBL" id="PVE48814.1"/>
    </source>
</evidence>
<protein>
    <recommendedName>
        <fullName evidence="11">Biopolymer transporter ExbD</fullName>
    </recommendedName>
</protein>
<dbReference type="GO" id="GO:0005886">
    <property type="term" value="C:plasma membrane"/>
    <property type="evidence" value="ECO:0007669"/>
    <property type="project" value="UniProtKB-SubCell"/>
</dbReference>
<comment type="similarity">
    <text evidence="2 7">Belongs to the ExbD/TolR family.</text>
</comment>
<dbReference type="PANTHER" id="PTHR30558">
    <property type="entry name" value="EXBD MEMBRANE COMPONENT OF PMF-DRIVEN MACROMOLECULE IMPORT SYSTEM"/>
    <property type="match status" value="1"/>
</dbReference>
<keyword evidence="7" id="KW-0653">Protein transport</keyword>
<dbReference type="PANTHER" id="PTHR30558:SF3">
    <property type="entry name" value="BIOPOLYMER TRANSPORT PROTEIN EXBD-RELATED"/>
    <property type="match status" value="1"/>
</dbReference>
<keyword evidence="7" id="KW-0813">Transport</keyword>
<name>A0A2T7UW00_9RHOB</name>
<organism evidence="9 10">
    <name type="scientific">Pararhodobacter aggregans</name>
    <dbReference type="NCBI Taxonomy" id="404875"/>
    <lineage>
        <taxon>Bacteria</taxon>
        <taxon>Pseudomonadati</taxon>
        <taxon>Pseudomonadota</taxon>
        <taxon>Alphaproteobacteria</taxon>
        <taxon>Rhodobacterales</taxon>
        <taxon>Paracoccaceae</taxon>
        <taxon>Pararhodobacter</taxon>
    </lineage>
</organism>
<keyword evidence="4 7" id="KW-0812">Transmembrane</keyword>
<evidence type="ECO:0000313" key="10">
    <source>
        <dbReference type="Proteomes" id="UP000244810"/>
    </source>
</evidence>
<evidence type="ECO:0000256" key="5">
    <source>
        <dbReference type="ARBA" id="ARBA00022989"/>
    </source>
</evidence>
<evidence type="ECO:0000256" key="4">
    <source>
        <dbReference type="ARBA" id="ARBA00022692"/>
    </source>
</evidence>
<dbReference type="Proteomes" id="UP000244810">
    <property type="component" value="Unassembled WGS sequence"/>
</dbReference>
<gene>
    <name evidence="9" type="ORF">DDE23_05645</name>
</gene>
<keyword evidence="3" id="KW-1003">Cell membrane</keyword>
<keyword evidence="6 8" id="KW-0472">Membrane</keyword>
<comment type="subcellular location">
    <subcellularLocation>
        <location evidence="1">Cell membrane</location>
        <topology evidence="1">Single-pass membrane protein</topology>
    </subcellularLocation>
    <subcellularLocation>
        <location evidence="7">Cell membrane</location>
        <topology evidence="7">Single-pass type II membrane protein</topology>
    </subcellularLocation>
</comment>
<evidence type="ECO:0000256" key="6">
    <source>
        <dbReference type="ARBA" id="ARBA00023136"/>
    </source>
</evidence>
<dbReference type="Pfam" id="PF02472">
    <property type="entry name" value="ExbD"/>
    <property type="match status" value="1"/>
</dbReference>
<dbReference type="InterPro" id="IPR003400">
    <property type="entry name" value="ExbD"/>
</dbReference>
<dbReference type="EMBL" id="QDDR01000002">
    <property type="protein sequence ID" value="PVE48814.1"/>
    <property type="molecule type" value="Genomic_DNA"/>
</dbReference>